<evidence type="ECO:0000313" key="1">
    <source>
        <dbReference type="EnsemblMetazoa" id="RPRC003236-PA"/>
    </source>
</evidence>
<protein>
    <submittedName>
        <fullName evidence="1">Uncharacterized protein</fullName>
    </submittedName>
</protein>
<sequence length="385" mass="44735">MAVGRIKILWRSYRRTENDDDWKRYLRCGDPESCRLQRRAAELGPLADIPDMAQLLQYRMSICLLKKVNNNQLWPHPPKANLIGYFAGRSSESGTEFYFEENALDLLNYYDKQVDRNNLFTFPAAVESKSLGFSVSQVDAMKNWILQNSELEAVKRARFVTNSEALVYILNFPTSPEKGWELRLKKINEKYYFFNDSFKLFSSTAQNMCLFHKFNCLPSVFSSEAEEFHEVYEVEVGEYRILYAARLPGVKSDKRVTNLDELKAATHLQTAVCNHYYHQFSECRDCIKEWASATLISADQVVIVYKGSWFPEFSNLCGNFQYQVGETTVDQLIATQNQTGTSEALNMPYTAWNYLHDLLTWLSLVMRKGLQSCRLWIPEFSSYLF</sequence>
<dbReference type="VEuPathDB" id="VectorBase:RPRC003236"/>
<reference evidence="1" key="1">
    <citation type="submission" date="2015-05" db="UniProtKB">
        <authorList>
            <consortium name="EnsemblMetazoa"/>
        </authorList>
    </citation>
    <scope>IDENTIFICATION</scope>
</reference>
<organism evidence="1 2">
    <name type="scientific">Rhodnius prolixus</name>
    <name type="common">Triatomid bug</name>
    <dbReference type="NCBI Taxonomy" id="13249"/>
    <lineage>
        <taxon>Eukaryota</taxon>
        <taxon>Metazoa</taxon>
        <taxon>Ecdysozoa</taxon>
        <taxon>Arthropoda</taxon>
        <taxon>Hexapoda</taxon>
        <taxon>Insecta</taxon>
        <taxon>Pterygota</taxon>
        <taxon>Neoptera</taxon>
        <taxon>Paraneoptera</taxon>
        <taxon>Hemiptera</taxon>
        <taxon>Heteroptera</taxon>
        <taxon>Panheteroptera</taxon>
        <taxon>Cimicomorpha</taxon>
        <taxon>Reduviidae</taxon>
        <taxon>Triatominae</taxon>
        <taxon>Rhodnius</taxon>
    </lineage>
</organism>
<dbReference type="HOGENOM" id="CLU_718284_0_0_1"/>
<evidence type="ECO:0000313" key="2">
    <source>
        <dbReference type="Proteomes" id="UP000015103"/>
    </source>
</evidence>
<proteinExistence type="predicted"/>
<dbReference type="AlphaFoldDB" id="T1HGR3"/>
<dbReference type="EMBL" id="ACPB03027252">
    <property type="status" value="NOT_ANNOTATED_CDS"/>
    <property type="molecule type" value="Genomic_DNA"/>
</dbReference>
<dbReference type="EnsemblMetazoa" id="RPRC003236-RA">
    <property type="protein sequence ID" value="RPRC003236-PA"/>
    <property type="gene ID" value="RPRC003236"/>
</dbReference>
<keyword evidence="2" id="KW-1185">Reference proteome</keyword>
<dbReference type="Proteomes" id="UP000015103">
    <property type="component" value="Unassembled WGS sequence"/>
</dbReference>
<name>T1HGR3_RHOPR</name>
<dbReference type="InParanoid" id="T1HGR3"/>
<accession>T1HGR3</accession>